<accession>A0A2P7B4L7</accession>
<keyword evidence="2" id="KW-1185">Reference proteome</keyword>
<sequence>MPASLETYLEIVSLAGGLPFVAPDHERTGDSTDSAGPARVALAESESVVEFWRAAGPGLWFAKDDDFDRRFTDRCLHLHKAAARGEFSHWISTPAGALALAILLDQFPRNAFRGTPRMYATDPLVREVASAAIAAGHDTGVDPSMRLFLYLPFGHSENLADQLLSVELCKRLGEPNLSHARRHCDIVKRFGRFPHRNPILGRTMTAEEQQYLDEGGYRG</sequence>
<comment type="caution">
    <text evidence="1">The sequence shown here is derived from an EMBL/GenBank/DDBJ whole genome shotgun (WGS) entry which is preliminary data.</text>
</comment>
<proteinExistence type="predicted"/>
<dbReference type="Gene3D" id="1.20.58.320">
    <property type="entry name" value="TPR-like"/>
    <property type="match status" value="1"/>
</dbReference>
<name>A0A2P7B4L7_9HYPH</name>
<dbReference type="OrthoDB" id="7593450at2"/>
<dbReference type="InterPro" id="IPR011990">
    <property type="entry name" value="TPR-like_helical_dom_sf"/>
</dbReference>
<dbReference type="Proteomes" id="UP000241764">
    <property type="component" value="Unassembled WGS sequence"/>
</dbReference>
<dbReference type="AlphaFoldDB" id="A0A2P7B4L7"/>
<evidence type="ECO:0000313" key="2">
    <source>
        <dbReference type="Proteomes" id="UP000241764"/>
    </source>
</evidence>
<dbReference type="InterPro" id="IPR010323">
    <property type="entry name" value="DUF924"/>
</dbReference>
<organism evidence="1 2">
    <name type="scientific">Phyllobacterium sophorae</name>
    <dbReference type="NCBI Taxonomy" id="1520277"/>
    <lineage>
        <taxon>Bacteria</taxon>
        <taxon>Pseudomonadati</taxon>
        <taxon>Pseudomonadota</taxon>
        <taxon>Alphaproteobacteria</taxon>
        <taxon>Hyphomicrobiales</taxon>
        <taxon>Phyllobacteriaceae</taxon>
        <taxon>Phyllobacterium</taxon>
    </lineage>
</organism>
<dbReference type="Gene3D" id="1.25.40.10">
    <property type="entry name" value="Tetratricopeptide repeat domain"/>
    <property type="match status" value="1"/>
</dbReference>
<gene>
    <name evidence="1" type="ORF">CU103_23760</name>
</gene>
<dbReference type="SUPFAM" id="SSF48452">
    <property type="entry name" value="TPR-like"/>
    <property type="match status" value="1"/>
</dbReference>
<dbReference type="Pfam" id="PF06041">
    <property type="entry name" value="DUF924"/>
    <property type="match status" value="1"/>
</dbReference>
<reference evidence="2" key="1">
    <citation type="submission" date="2017-11" db="EMBL/GenBank/DDBJ databases">
        <authorList>
            <person name="Kuznetsova I."/>
            <person name="Sazanova A."/>
            <person name="Chirak E."/>
            <person name="Safronova V."/>
            <person name="Willems A."/>
        </authorList>
    </citation>
    <scope>NUCLEOTIDE SEQUENCE [LARGE SCALE GENOMIC DNA]</scope>
    <source>
        <strain evidence="2">CCBAU 03422</strain>
    </source>
</reference>
<evidence type="ECO:0000313" key="1">
    <source>
        <dbReference type="EMBL" id="PSH61417.1"/>
    </source>
</evidence>
<protein>
    <submittedName>
        <fullName evidence="1">DUF924 domain-containing protein</fullName>
    </submittedName>
</protein>
<dbReference type="EMBL" id="PGGM01000013">
    <property type="protein sequence ID" value="PSH61417.1"/>
    <property type="molecule type" value="Genomic_DNA"/>
</dbReference>